<feature type="transmembrane region" description="Helical" evidence="1">
    <location>
        <begin position="34"/>
        <end position="51"/>
    </location>
</feature>
<dbReference type="AlphaFoldDB" id="A0A7J9P4H1"/>
<keyword evidence="1" id="KW-0472">Membrane</keyword>
<keyword evidence="1" id="KW-1133">Transmembrane helix</keyword>
<evidence type="ECO:0008006" key="4">
    <source>
        <dbReference type="Google" id="ProtNLM"/>
    </source>
</evidence>
<keyword evidence="1" id="KW-0812">Transmembrane</keyword>
<sequence>MINQFILVIMSFVLSMVLKPQVEVVGQVLGLPGLFSWIVPTLIVLICVWKIGSDKWDLGDLIASFVLIILILLYFYQDVSQIFLECSRILLGVCLGAIVVSAANASKK</sequence>
<gene>
    <name evidence="2" type="ORF">HNP89_000923</name>
</gene>
<protein>
    <recommendedName>
        <fullName evidence="4">Multisubunit Na+/H+ antiporter MnhE subunit</fullName>
    </recommendedName>
</protein>
<evidence type="ECO:0000313" key="3">
    <source>
        <dbReference type="Proteomes" id="UP000522365"/>
    </source>
</evidence>
<evidence type="ECO:0000256" key="1">
    <source>
        <dbReference type="SAM" id="Phobius"/>
    </source>
</evidence>
<organism evidence="2 3">
    <name type="scientific">Methanococcus maripaludis</name>
    <name type="common">Methanococcus deltae</name>
    <dbReference type="NCBI Taxonomy" id="39152"/>
    <lineage>
        <taxon>Archaea</taxon>
        <taxon>Methanobacteriati</taxon>
        <taxon>Methanobacteriota</taxon>
        <taxon>Methanomada group</taxon>
        <taxon>Methanococci</taxon>
        <taxon>Methanococcales</taxon>
        <taxon>Methanococcaceae</taxon>
        <taxon>Methanococcus</taxon>
    </lineage>
</organism>
<dbReference type="Proteomes" id="UP000522365">
    <property type="component" value="Unassembled WGS sequence"/>
</dbReference>
<dbReference type="EMBL" id="JACDUK010000002">
    <property type="protein sequence ID" value="MBA2852966.1"/>
    <property type="molecule type" value="Genomic_DNA"/>
</dbReference>
<feature type="transmembrane region" description="Helical" evidence="1">
    <location>
        <begin position="5"/>
        <end position="22"/>
    </location>
</feature>
<comment type="caution">
    <text evidence="2">The sequence shown here is derived from an EMBL/GenBank/DDBJ whole genome shotgun (WGS) entry which is preliminary data.</text>
</comment>
<accession>A0A7J9P4H1</accession>
<feature type="transmembrane region" description="Helical" evidence="1">
    <location>
        <begin position="82"/>
        <end position="103"/>
    </location>
</feature>
<name>A0A7J9P4H1_METMI</name>
<reference evidence="2 3" key="1">
    <citation type="submission" date="2020-07" db="EMBL/GenBank/DDBJ databases">
        <title>Genomic Encyclopedia of Type Strains, Phase IV (KMG-V): Genome sequencing to study the core and pangenomes of soil and plant-associated prokaryotes.</title>
        <authorList>
            <person name="Whitman W."/>
        </authorList>
    </citation>
    <scope>NUCLEOTIDE SEQUENCE [LARGE SCALE GENOMIC DNA]</scope>
    <source>
        <strain evidence="2 3">S1</strain>
    </source>
</reference>
<dbReference type="RefSeq" id="WP_181504118.1">
    <property type="nucleotide sequence ID" value="NZ_JACDUK010000002.1"/>
</dbReference>
<evidence type="ECO:0000313" key="2">
    <source>
        <dbReference type="EMBL" id="MBA2852966.1"/>
    </source>
</evidence>
<feature type="transmembrane region" description="Helical" evidence="1">
    <location>
        <begin position="58"/>
        <end position="76"/>
    </location>
</feature>
<proteinExistence type="predicted"/>